<dbReference type="EMBL" id="BMKN01000001">
    <property type="protein sequence ID" value="GGE43911.1"/>
    <property type="molecule type" value="Genomic_DNA"/>
</dbReference>
<gene>
    <name evidence="2" type="ORF">GCM10011517_09500</name>
</gene>
<accession>A0A917AF32</accession>
<dbReference type="RefSeq" id="WP_095596188.1">
    <property type="nucleotide sequence ID" value="NZ_BMKN01000001.1"/>
</dbReference>
<dbReference type="AlphaFoldDB" id="A0A917AF32"/>
<proteinExistence type="predicted"/>
<feature type="domain" description="YjiS-like" evidence="1">
    <location>
        <begin position="30"/>
        <end position="54"/>
    </location>
</feature>
<dbReference type="Proteomes" id="UP000606730">
    <property type="component" value="Unassembled WGS sequence"/>
</dbReference>
<organism evidence="2 3">
    <name type="scientific">Actibacterium pelagium</name>
    <dbReference type="NCBI Taxonomy" id="2029103"/>
    <lineage>
        <taxon>Bacteria</taxon>
        <taxon>Pseudomonadati</taxon>
        <taxon>Pseudomonadota</taxon>
        <taxon>Alphaproteobacteria</taxon>
        <taxon>Rhodobacterales</taxon>
        <taxon>Roseobacteraceae</taxon>
        <taxon>Actibacterium</taxon>
    </lineage>
</organism>
<dbReference type="OrthoDB" id="8096613at2"/>
<reference evidence="2" key="1">
    <citation type="journal article" date="2014" name="Int. J. Syst. Evol. Microbiol.">
        <title>Complete genome sequence of Corynebacterium casei LMG S-19264T (=DSM 44701T), isolated from a smear-ripened cheese.</title>
        <authorList>
            <consortium name="US DOE Joint Genome Institute (JGI-PGF)"/>
            <person name="Walter F."/>
            <person name="Albersmeier A."/>
            <person name="Kalinowski J."/>
            <person name="Ruckert C."/>
        </authorList>
    </citation>
    <scope>NUCLEOTIDE SEQUENCE</scope>
    <source>
        <strain evidence="2">CGMCC 1.16012</strain>
    </source>
</reference>
<name>A0A917AF32_9RHOB</name>
<evidence type="ECO:0000313" key="3">
    <source>
        <dbReference type="Proteomes" id="UP000606730"/>
    </source>
</evidence>
<evidence type="ECO:0000259" key="1">
    <source>
        <dbReference type="Pfam" id="PF06568"/>
    </source>
</evidence>
<reference evidence="2" key="2">
    <citation type="submission" date="2020-09" db="EMBL/GenBank/DDBJ databases">
        <authorList>
            <person name="Sun Q."/>
            <person name="Zhou Y."/>
        </authorList>
    </citation>
    <scope>NUCLEOTIDE SEQUENCE</scope>
    <source>
        <strain evidence="2">CGMCC 1.16012</strain>
    </source>
</reference>
<sequence length="66" mass="7612">MQNSVQLSHRAALRSSHNPLQRAFSALEVYRQRRALQRLDAHLLKDLGLSREDVAVESRKSLWSDV</sequence>
<protein>
    <recommendedName>
        <fullName evidence="1">YjiS-like domain-containing protein</fullName>
    </recommendedName>
</protein>
<comment type="caution">
    <text evidence="2">The sequence shown here is derived from an EMBL/GenBank/DDBJ whole genome shotgun (WGS) entry which is preliminary data.</text>
</comment>
<dbReference type="Pfam" id="PF06568">
    <property type="entry name" value="YjiS-like"/>
    <property type="match status" value="1"/>
</dbReference>
<dbReference type="InterPro" id="IPR009506">
    <property type="entry name" value="YjiS-like"/>
</dbReference>
<evidence type="ECO:0000313" key="2">
    <source>
        <dbReference type="EMBL" id="GGE43911.1"/>
    </source>
</evidence>
<keyword evidence="3" id="KW-1185">Reference proteome</keyword>